<proteinExistence type="predicted"/>
<name>A0A5M7AZ98_9FLAO</name>
<accession>A0A5M7AZ98</accession>
<dbReference type="RefSeq" id="WP_144117751.1">
    <property type="nucleotide sequence ID" value="NZ_JACHGE010000007.1"/>
</dbReference>
<organism evidence="1 4">
    <name type="scientific">Algibacter amylolyticus</name>
    <dbReference type="NCBI Taxonomy" id="1608400"/>
    <lineage>
        <taxon>Bacteria</taxon>
        <taxon>Pseudomonadati</taxon>
        <taxon>Bacteroidota</taxon>
        <taxon>Flavobacteriia</taxon>
        <taxon>Flavobacteriales</taxon>
        <taxon>Flavobacteriaceae</taxon>
        <taxon>Algibacter</taxon>
    </lineage>
</organism>
<evidence type="ECO:0000313" key="4">
    <source>
        <dbReference type="Proteomes" id="UP000322315"/>
    </source>
</evidence>
<sequence>MEKTSIYKFYRLGQLLNEFKTDEEPTNIELYNRIANFFDFVEELNLQVTSSAITLGDIKKHHKRLDKESQENPKKIVSTDLVKKVNASVNKLLTTFEAEILNKNSFVLSDKKFPTKHLIDNQTLLFENENVLLIAPFDVQFNIMESAFCLAFDRNTASSFHMLLATEEYVRFFNNLFLEENEEDETITFFNLIKETEEILDDIKHNSELTSFLHIIRKYYRNQSQHSNRKFTESEATELFNICIKVMNEMYKIIEKTLPNTVYN</sequence>
<gene>
    <name evidence="1" type="ORF">F2B50_15100</name>
    <name evidence="2" type="ORF">FPF71_15100</name>
</gene>
<dbReference type="Proteomes" id="UP000315145">
    <property type="component" value="Unassembled WGS sequence"/>
</dbReference>
<dbReference type="EMBL" id="VMBF01000009">
    <property type="protein sequence ID" value="TSJ73619.1"/>
    <property type="molecule type" value="Genomic_DNA"/>
</dbReference>
<evidence type="ECO:0000313" key="2">
    <source>
        <dbReference type="EMBL" id="TSJ73619.1"/>
    </source>
</evidence>
<protein>
    <recommendedName>
        <fullName evidence="5">DUF4145 domain-containing protein</fullName>
    </recommendedName>
</protein>
<reference evidence="1 4" key="1">
    <citation type="journal article" date="2015" name="Int. J. Syst. Evol. Microbiol.">
        <title>Algibacter amylolyticus sp. nov., isolated from intertidal sediment.</title>
        <authorList>
            <person name="Zhang D.C."/>
            <person name="Wu J."/>
            <person name="Neuner K."/>
            <person name="Yao J."/>
            <person name="Margesin R."/>
        </authorList>
    </citation>
    <scope>NUCLEOTIDE SEQUENCE [LARGE SCALE GENOMIC DNA]</scope>
    <source>
        <strain evidence="1 4">RU-4-M-4</strain>
    </source>
</reference>
<evidence type="ECO:0008006" key="5">
    <source>
        <dbReference type="Google" id="ProtNLM"/>
    </source>
</evidence>
<reference evidence="2 3" key="2">
    <citation type="submission" date="2019-07" db="EMBL/GenBank/DDBJ databases">
        <title>Algibacter marinivivus sp. nov., isolated from the surface of a marine red alga.</title>
        <authorList>
            <person name="Zhong X."/>
            <person name="Xu W."/>
            <person name="Zhang Y."/>
            <person name="Zhang Q."/>
            <person name="Du Z."/>
        </authorList>
    </citation>
    <scope>NUCLEOTIDE SEQUENCE [LARGE SCALE GENOMIC DNA]</scope>
    <source>
        <strain evidence="2 3">RU-4-M-4</strain>
    </source>
</reference>
<keyword evidence="3" id="KW-1185">Reference proteome</keyword>
<dbReference type="AlphaFoldDB" id="A0A5M7AZ98"/>
<evidence type="ECO:0000313" key="1">
    <source>
        <dbReference type="EMBL" id="KAA5822469.1"/>
    </source>
</evidence>
<dbReference type="EMBL" id="VWRS01000009">
    <property type="protein sequence ID" value="KAA5822469.1"/>
    <property type="molecule type" value="Genomic_DNA"/>
</dbReference>
<dbReference type="Proteomes" id="UP000322315">
    <property type="component" value="Unassembled WGS sequence"/>
</dbReference>
<comment type="caution">
    <text evidence="1">The sequence shown here is derived from an EMBL/GenBank/DDBJ whole genome shotgun (WGS) entry which is preliminary data.</text>
</comment>
<reference evidence="1" key="3">
    <citation type="submission" date="2019-09" db="EMBL/GenBank/DDBJ databases">
        <authorList>
            <person name="Zhang D.-C."/>
        </authorList>
    </citation>
    <scope>NUCLEOTIDE SEQUENCE</scope>
    <source>
        <strain evidence="1">RU-4-M-4</strain>
    </source>
</reference>
<evidence type="ECO:0000313" key="3">
    <source>
        <dbReference type="Proteomes" id="UP000315145"/>
    </source>
</evidence>